<sequence>MDPLSTPAGALSRKPSTTSHSISKKPSGQKAPRRLSKEERKSRYDRMETLTRELTLALKDEMARRKDSWEDEGDQEEEEQWEERKQEVYQGLSNLAGEIGRAIRDRKKEAVLELWGKEMEERRVQRSETTRRDEERGERRRSIL</sequence>
<dbReference type="EMBL" id="ML120421">
    <property type="protein sequence ID" value="RPA95792.1"/>
    <property type="molecule type" value="Genomic_DNA"/>
</dbReference>
<proteinExistence type="predicted"/>
<gene>
    <name evidence="2" type="ORF">L873DRAFT_1289678</name>
</gene>
<feature type="region of interest" description="Disordered" evidence="1">
    <location>
        <begin position="1"/>
        <end position="85"/>
    </location>
</feature>
<name>A0A3N4JC43_9PEZI</name>
<feature type="compositionally biased region" description="Polar residues" evidence="1">
    <location>
        <begin position="14"/>
        <end position="26"/>
    </location>
</feature>
<feature type="region of interest" description="Disordered" evidence="1">
    <location>
        <begin position="119"/>
        <end position="144"/>
    </location>
</feature>
<feature type="compositionally biased region" description="Acidic residues" evidence="1">
    <location>
        <begin position="69"/>
        <end position="81"/>
    </location>
</feature>
<protein>
    <submittedName>
        <fullName evidence="2">Uncharacterized protein</fullName>
    </submittedName>
</protein>
<dbReference type="AlphaFoldDB" id="A0A3N4JC43"/>
<evidence type="ECO:0000313" key="3">
    <source>
        <dbReference type="Proteomes" id="UP000276215"/>
    </source>
</evidence>
<accession>A0A3N4JC43</accession>
<keyword evidence="3" id="KW-1185">Reference proteome</keyword>
<organism evidence="2 3">
    <name type="scientific">Choiromyces venosus 120613-1</name>
    <dbReference type="NCBI Taxonomy" id="1336337"/>
    <lineage>
        <taxon>Eukaryota</taxon>
        <taxon>Fungi</taxon>
        <taxon>Dikarya</taxon>
        <taxon>Ascomycota</taxon>
        <taxon>Pezizomycotina</taxon>
        <taxon>Pezizomycetes</taxon>
        <taxon>Pezizales</taxon>
        <taxon>Tuberaceae</taxon>
        <taxon>Choiromyces</taxon>
    </lineage>
</organism>
<dbReference type="Proteomes" id="UP000276215">
    <property type="component" value="Unassembled WGS sequence"/>
</dbReference>
<evidence type="ECO:0000256" key="1">
    <source>
        <dbReference type="SAM" id="MobiDB-lite"/>
    </source>
</evidence>
<dbReference type="OrthoDB" id="5378533at2759"/>
<reference evidence="2 3" key="1">
    <citation type="journal article" date="2018" name="Nat. Ecol. Evol.">
        <title>Pezizomycetes genomes reveal the molecular basis of ectomycorrhizal truffle lifestyle.</title>
        <authorList>
            <person name="Murat C."/>
            <person name="Payen T."/>
            <person name="Noel B."/>
            <person name="Kuo A."/>
            <person name="Morin E."/>
            <person name="Chen J."/>
            <person name="Kohler A."/>
            <person name="Krizsan K."/>
            <person name="Balestrini R."/>
            <person name="Da Silva C."/>
            <person name="Montanini B."/>
            <person name="Hainaut M."/>
            <person name="Levati E."/>
            <person name="Barry K.W."/>
            <person name="Belfiori B."/>
            <person name="Cichocki N."/>
            <person name="Clum A."/>
            <person name="Dockter R.B."/>
            <person name="Fauchery L."/>
            <person name="Guy J."/>
            <person name="Iotti M."/>
            <person name="Le Tacon F."/>
            <person name="Lindquist E.A."/>
            <person name="Lipzen A."/>
            <person name="Malagnac F."/>
            <person name="Mello A."/>
            <person name="Molinier V."/>
            <person name="Miyauchi S."/>
            <person name="Poulain J."/>
            <person name="Riccioni C."/>
            <person name="Rubini A."/>
            <person name="Sitrit Y."/>
            <person name="Splivallo R."/>
            <person name="Traeger S."/>
            <person name="Wang M."/>
            <person name="Zifcakova L."/>
            <person name="Wipf D."/>
            <person name="Zambonelli A."/>
            <person name="Paolocci F."/>
            <person name="Nowrousian M."/>
            <person name="Ottonello S."/>
            <person name="Baldrian P."/>
            <person name="Spatafora J.W."/>
            <person name="Henrissat B."/>
            <person name="Nagy L.G."/>
            <person name="Aury J.M."/>
            <person name="Wincker P."/>
            <person name="Grigoriev I.V."/>
            <person name="Bonfante P."/>
            <person name="Martin F.M."/>
        </authorList>
    </citation>
    <scope>NUCLEOTIDE SEQUENCE [LARGE SCALE GENOMIC DNA]</scope>
    <source>
        <strain evidence="2 3">120613-1</strain>
    </source>
</reference>
<feature type="compositionally biased region" description="Basic and acidic residues" evidence="1">
    <location>
        <begin position="58"/>
        <end position="68"/>
    </location>
</feature>
<evidence type="ECO:0000313" key="2">
    <source>
        <dbReference type="EMBL" id="RPA95792.1"/>
    </source>
</evidence>
<feature type="compositionally biased region" description="Basic and acidic residues" evidence="1">
    <location>
        <begin position="35"/>
        <end position="51"/>
    </location>
</feature>